<evidence type="ECO:0000256" key="1">
    <source>
        <dbReference type="SAM" id="MobiDB-lite"/>
    </source>
</evidence>
<keyword evidence="3" id="KW-1185">Reference proteome</keyword>
<dbReference type="AlphaFoldDB" id="A0AAN6RQK3"/>
<dbReference type="EMBL" id="MU855876">
    <property type="protein sequence ID" value="KAK3898818.1"/>
    <property type="molecule type" value="Genomic_DNA"/>
</dbReference>
<protein>
    <submittedName>
        <fullName evidence="2">Uncharacterized protein</fullName>
    </submittedName>
</protein>
<feature type="non-terminal residue" evidence="2">
    <location>
        <position position="1"/>
    </location>
</feature>
<gene>
    <name evidence="2" type="ORF">C8A05DRAFT_18663</name>
</gene>
<name>A0AAN6RQK3_9PEZI</name>
<accession>A0AAN6RQK3</accession>
<organism evidence="2 3">
    <name type="scientific">Staphylotrichum tortipilum</name>
    <dbReference type="NCBI Taxonomy" id="2831512"/>
    <lineage>
        <taxon>Eukaryota</taxon>
        <taxon>Fungi</taxon>
        <taxon>Dikarya</taxon>
        <taxon>Ascomycota</taxon>
        <taxon>Pezizomycotina</taxon>
        <taxon>Sordariomycetes</taxon>
        <taxon>Sordariomycetidae</taxon>
        <taxon>Sordariales</taxon>
        <taxon>Chaetomiaceae</taxon>
        <taxon>Staphylotrichum</taxon>
    </lineage>
</organism>
<reference evidence="2" key="2">
    <citation type="submission" date="2023-05" db="EMBL/GenBank/DDBJ databases">
        <authorList>
            <consortium name="Lawrence Berkeley National Laboratory"/>
            <person name="Steindorff A."/>
            <person name="Hensen N."/>
            <person name="Bonometti L."/>
            <person name="Westerberg I."/>
            <person name="Brannstrom I.O."/>
            <person name="Guillou S."/>
            <person name="Cros-Aarteil S."/>
            <person name="Calhoun S."/>
            <person name="Haridas S."/>
            <person name="Kuo A."/>
            <person name="Mondo S."/>
            <person name="Pangilinan J."/>
            <person name="Riley R."/>
            <person name="Labutti K."/>
            <person name="Andreopoulos B."/>
            <person name="Lipzen A."/>
            <person name="Chen C."/>
            <person name="Yanf M."/>
            <person name="Daum C."/>
            <person name="Ng V."/>
            <person name="Clum A."/>
            <person name="Ohm R."/>
            <person name="Martin F."/>
            <person name="Silar P."/>
            <person name="Natvig D."/>
            <person name="Lalanne C."/>
            <person name="Gautier V."/>
            <person name="Ament-Velasquez S.L."/>
            <person name="Kruys A."/>
            <person name="Hutchinson M.I."/>
            <person name="Powell A.J."/>
            <person name="Barry K."/>
            <person name="Miller A.N."/>
            <person name="Grigoriev I.V."/>
            <person name="Debuchy R."/>
            <person name="Gladieux P."/>
            <person name="Thoren M.H."/>
            <person name="Johannesson H."/>
        </authorList>
    </citation>
    <scope>NUCLEOTIDE SEQUENCE</scope>
    <source>
        <strain evidence="2">CBS 103.79</strain>
    </source>
</reference>
<evidence type="ECO:0000313" key="2">
    <source>
        <dbReference type="EMBL" id="KAK3898818.1"/>
    </source>
</evidence>
<sequence length="718" mass="81448">PPHLHQALNLTESKSGFLFVHDASDGDVDESMLCLRRYIELFHRHGGRGFWVVINTAGSIEKAGLMDVDSVAARFAEEFIKWPELDVFSRLEPGPRVLKMPIEAAYCVIGDAMLKAPRFFAPRRNAHPVATTPGALCDQDFRSVFLNGHIVPWKHEDYVRAAYLTLVDPENRDLGLLDIATKFAADVNAFKQRNSQIQLLPESRTLTVFWLYHVELARVSMRVHERRFDDERAPDLVCSYRVIFNHIPQLRDQKLPTAYFSLDILKSEYAERFWMLPDIRVLVEPRRERNDSFKQEFAKSVQEDPERLLRFVFAVVQRYLRPGETRRRSWFIHLAFAAFQTHTTRLRSKQPWISVYSETQAYFYLQLVHAALSQLRAAGRNEFVQEMSYPLFRKMFNIAPSAWVAYYTKQHWNSLQARAGFLPPDIKPLPDTIQPSAATQGPASSSADPNLPFRGLGLVPELPSLETLHFHQAILLEDAKAIKTTLKPTDVTTHAALLKYIHTHIIVPSLSAPPASIPPLIRQHLTLLSHASLLPTTHLTTVLTLTLHHLATRSNPDYFPPTPPRPSYHLPVGALNPHGTRYRRVYPGRDQIDVGDGWVKGEWEKRVKGEWEGWVRGSWGLVVCWEGVGKLEVGWLKGLGDWQSEGEKAVEEEQEDNKATGGDGDKEKEGREQETTKESKEEEDDDKTLAGAETEDGEAGGGGGDGDEWEVVSQHTLC</sequence>
<feature type="region of interest" description="Disordered" evidence="1">
    <location>
        <begin position="644"/>
        <end position="718"/>
    </location>
</feature>
<dbReference type="Proteomes" id="UP001303889">
    <property type="component" value="Unassembled WGS sequence"/>
</dbReference>
<reference evidence="2" key="1">
    <citation type="journal article" date="2023" name="Mol. Phylogenet. Evol.">
        <title>Genome-scale phylogeny and comparative genomics of the fungal order Sordariales.</title>
        <authorList>
            <person name="Hensen N."/>
            <person name="Bonometti L."/>
            <person name="Westerberg I."/>
            <person name="Brannstrom I.O."/>
            <person name="Guillou S."/>
            <person name="Cros-Aarteil S."/>
            <person name="Calhoun S."/>
            <person name="Haridas S."/>
            <person name="Kuo A."/>
            <person name="Mondo S."/>
            <person name="Pangilinan J."/>
            <person name="Riley R."/>
            <person name="LaButti K."/>
            <person name="Andreopoulos B."/>
            <person name="Lipzen A."/>
            <person name="Chen C."/>
            <person name="Yan M."/>
            <person name="Daum C."/>
            <person name="Ng V."/>
            <person name="Clum A."/>
            <person name="Steindorff A."/>
            <person name="Ohm R.A."/>
            <person name="Martin F."/>
            <person name="Silar P."/>
            <person name="Natvig D.O."/>
            <person name="Lalanne C."/>
            <person name="Gautier V."/>
            <person name="Ament-Velasquez S.L."/>
            <person name="Kruys A."/>
            <person name="Hutchinson M.I."/>
            <person name="Powell A.J."/>
            <person name="Barry K."/>
            <person name="Miller A.N."/>
            <person name="Grigoriev I.V."/>
            <person name="Debuchy R."/>
            <person name="Gladieux P."/>
            <person name="Hiltunen Thoren M."/>
            <person name="Johannesson H."/>
        </authorList>
    </citation>
    <scope>NUCLEOTIDE SEQUENCE</scope>
    <source>
        <strain evidence="2">CBS 103.79</strain>
    </source>
</reference>
<comment type="caution">
    <text evidence="2">The sequence shown here is derived from an EMBL/GenBank/DDBJ whole genome shotgun (WGS) entry which is preliminary data.</text>
</comment>
<feature type="compositionally biased region" description="Basic and acidic residues" evidence="1">
    <location>
        <begin position="663"/>
        <end position="680"/>
    </location>
</feature>
<proteinExistence type="predicted"/>
<evidence type="ECO:0000313" key="3">
    <source>
        <dbReference type="Proteomes" id="UP001303889"/>
    </source>
</evidence>